<accession>A0AA37WJN6</accession>
<evidence type="ECO:0000256" key="4">
    <source>
        <dbReference type="ARBA" id="ARBA00022989"/>
    </source>
</evidence>
<keyword evidence="4 6" id="KW-1133">Transmembrane helix</keyword>
<evidence type="ECO:0000256" key="3">
    <source>
        <dbReference type="ARBA" id="ARBA00022692"/>
    </source>
</evidence>
<dbReference type="EMBL" id="BSOT01000005">
    <property type="protein sequence ID" value="GLR70369.1"/>
    <property type="molecule type" value="Genomic_DNA"/>
</dbReference>
<comment type="caution">
    <text evidence="7">The sequence shown here is derived from an EMBL/GenBank/DDBJ whole genome shotgun (WGS) entry which is preliminary data.</text>
</comment>
<feature type="transmembrane region" description="Helical" evidence="6">
    <location>
        <begin position="148"/>
        <end position="168"/>
    </location>
</feature>
<feature type="transmembrane region" description="Helical" evidence="6">
    <location>
        <begin position="180"/>
        <end position="199"/>
    </location>
</feature>
<keyword evidence="8" id="KW-1185">Reference proteome</keyword>
<feature type="transmembrane region" description="Helical" evidence="6">
    <location>
        <begin position="52"/>
        <end position="71"/>
    </location>
</feature>
<protein>
    <recommendedName>
        <fullName evidence="6">Probable membrane transporter protein</fullName>
    </recommendedName>
</protein>
<dbReference type="InterPro" id="IPR002781">
    <property type="entry name" value="TM_pro_TauE-like"/>
</dbReference>
<feature type="transmembrane region" description="Helical" evidence="6">
    <location>
        <begin position="245"/>
        <end position="263"/>
    </location>
</feature>
<dbReference type="RefSeq" id="WP_284216669.1">
    <property type="nucleotide sequence ID" value="NZ_BSOT01000005.1"/>
</dbReference>
<feature type="transmembrane region" description="Helical" evidence="6">
    <location>
        <begin position="7"/>
        <end position="40"/>
    </location>
</feature>
<keyword evidence="3 6" id="KW-0812">Transmembrane</keyword>
<feature type="transmembrane region" description="Helical" evidence="6">
    <location>
        <begin position="211"/>
        <end position="233"/>
    </location>
</feature>
<comment type="subcellular location">
    <subcellularLocation>
        <location evidence="6">Cell membrane</location>
        <topology evidence="6">Multi-pass membrane protein</topology>
    </subcellularLocation>
    <subcellularLocation>
        <location evidence="1">Membrane</location>
        <topology evidence="1">Multi-pass membrane protein</topology>
    </subcellularLocation>
</comment>
<reference evidence="7" key="1">
    <citation type="journal article" date="2014" name="Int. J. Syst. Evol. Microbiol.">
        <title>Complete genome sequence of Corynebacterium casei LMG S-19264T (=DSM 44701T), isolated from a smear-ripened cheese.</title>
        <authorList>
            <consortium name="US DOE Joint Genome Institute (JGI-PGF)"/>
            <person name="Walter F."/>
            <person name="Albersmeier A."/>
            <person name="Kalinowski J."/>
            <person name="Ruckert C."/>
        </authorList>
    </citation>
    <scope>NUCLEOTIDE SEQUENCE</scope>
    <source>
        <strain evidence="7">NBRC 110023</strain>
    </source>
</reference>
<dbReference type="AlphaFoldDB" id="A0AA37WJN6"/>
<evidence type="ECO:0000256" key="6">
    <source>
        <dbReference type="RuleBase" id="RU363041"/>
    </source>
</evidence>
<evidence type="ECO:0000256" key="5">
    <source>
        <dbReference type="ARBA" id="ARBA00023136"/>
    </source>
</evidence>
<keyword evidence="5 6" id="KW-0472">Membrane</keyword>
<evidence type="ECO:0000256" key="1">
    <source>
        <dbReference type="ARBA" id="ARBA00004141"/>
    </source>
</evidence>
<feature type="transmembrane region" description="Helical" evidence="6">
    <location>
        <begin position="83"/>
        <end position="102"/>
    </location>
</feature>
<evidence type="ECO:0000256" key="2">
    <source>
        <dbReference type="ARBA" id="ARBA00009142"/>
    </source>
</evidence>
<gene>
    <name evidence="7" type="ORF">GCM10007852_12770</name>
</gene>
<dbReference type="GO" id="GO:0005886">
    <property type="term" value="C:plasma membrane"/>
    <property type="evidence" value="ECO:0007669"/>
    <property type="project" value="UniProtKB-SubCell"/>
</dbReference>
<dbReference type="PANTHER" id="PTHR43483:SF3">
    <property type="entry name" value="MEMBRANE TRANSPORTER PROTEIN HI_0806-RELATED"/>
    <property type="match status" value="1"/>
</dbReference>
<organism evidence="7 8">
    <name type="scientific">Agaribacter marinus</name>
    <dbReference type="NCBI Taxonomy" id="1431249"/>
    <lineage>
        <taxon>Bacteria</taxon>
        <taxon>Pseudomonadati</taxon>
        <taxon>Pseudomonadota</taxon>
        <taxon>Gammaproteobacteria</taxon>
        <taxon>Alteromonadales</taxon>
        <taxon>Alteromonadaceae</taxon>
        <taxon>Agaribacter</taxon>
    </lineage>
</organism>
<name>A0AA37WJN6_9ALTE</name>
<dbReference type="Proteomes" id="UP001156601">
    <property type="component" value="Unassembled WGS sequence"/>
</dbReference>
<sequence>MFEVDLVIYFIILGVTVGFFAGLLGVGGGGIMVPVLSFIFTYNEVTTSNVMHLALGTSMAAIIATSFSSLMAHHRAKNVDWKLVKIMTIWVLLGTYLSTFIAVELSSVYLAVFFSLFMLSVGVKMFIGKSDASLKNKINKVHLRVTSTFIGGISALVSIGGGSLTVPYLSSKGVDIRKAIGTSAAIGFPISLGGTLGYAVHGLSMPSQNGIFTNIHLPAVIIISILSYSTAPLGARCAKAIPVNIMKKVFSCMLILLSLNMLFTML</sequence>
<keyword evidence="6" id="KW-1003">Cell membrane</keyword>
<proteinExistence type="inferred from homology"/>
<feature type="transmembrane region" description="Helical" evidence="6">
    <location>
        <begin position="108"/>
        <end position="127"/>
    </location>
</feature>
<evidence type="ECO:0000313" key="8">
    <source>
        <dbReference type="Proteomes" id="UP001156601"/>
    </source>
</evidence>
<reference evidence="7" key="2">
    <citation type="submission" date="2023-01" db="EMBL/GenBank/DDBJ databases">
        <title>Draft genome sequence of Agaribacter marinus strain NBRC 110023.</title>
        <authorList>
            <person name="Sun Q."/>
            <person name="Mori K."/>
        </authorList>
    </citation>
    <scope>NUCLEOTIDE SEQUENCE</scope>
    <source>
        <strain evidence="7">NBRC 110023</strain>
    </source>
</reference>
<dbReference type="Pfam" id="PF01925">
    <property type="entry name" value="TauE"/>
    <property type="match status" value="1"/>
</dbReference>
<dbReference type="PANTHER" id="PTHR43483">
    <property type="entry name" value="MEMBRANE TRANSPORTER PROTEIN HI_0806-RELATED"/>
    <property type="match status" value="1"/>
</dbReference>
<evidence type="ECO:0000313" key="7">
    <source>
        <dbReference type="EMBL" id="GLR70369.1"/>
    </source>
</evidence>
<comment type="similarity">
    <text evidence="2 6">Belongs to the 4-toluene sulfonate uptake permease (TSUP) (TC 2.A.102) family.</text>
</comment>